<dbReference type="InterPro" id="IPR023346">
    <property type="entry name" value="Lysozyme-like_dom_sf"/>
</dbReference>
<sequence length="247" mass="26536">MKPRFLLALLAGLAFSPMALADLYGFVDEDGHVFLADHQVDSRYQLFRKGNGPAAAPLELNTLNRPEGKAVAGRGLAAAIRAPSANPRLKASFSRLIAQTAREHKLDEDLLHAIVNVESGYNAQALSPKGAVGLMQVMPATAERFGVTNLNDPRQNLKAGARYLRFLLSQFGNDLPRVLAAYNAGEGAVQKYGKTLPPYRETRDYVAKVMASYGQPYAGPGASGLEKTVGRKKPGGRVSFTISPDAL</sequence>
<dbReference type="EMBL" id="CYHA01000001">
    <property type="protein sequence ID" value="CUA82026.1"/>
    <property type="molecule type" value="Genomic_DNA"/>
</dbReference>
<organism evidence="4 5">
    <name type="scientific">Gulbenkiania indica</name>
    <dbReference type="NCBI Taxonomy" id="375574"/>
    <lineage>
        <taxon>Bacteria</taxon>
        <taxon>Pseudomonadati</taxon>
        <taxon>Pseudomonadota</taxon>
        <taxon>Betaproteobacteria</taxon>
        <taxon>Neisseriales</taxon>
        <taxon>Chromobacteriaceae</taxon>
        <taxon>Gulbenkiania</taxon>
    </lineage>
</organism>
<accession>A0A0K6GTH8</accession>
<dbReference type="RefSeq" id="WP_055433384.1">
    <property type="nucleotide sequence ID" value="NZ_CYHA01000001.1"/>
</dbReference>
<dbReference type="Proteomes" id="UP000243535">
    <property type="component" value="Unassembled WGS sequence"/>
</dbReference>
<dbReference type="GO" id="GO:0008933">
    <property type="term" value="F:peptidoglycan lytic transglycosylase activity"/>
    <property type="evidence" value="ECO:0007669"/>
    <property type="project" value="InterPro"/>
</dbReference>
<feature type="signal peptide" evidence="2">
    <location>
        <begin position="1"/>
        <end position="21"/>
    </location>
</feature>
<dbReference type="Gene3D" id="1.10.530.10">
    <property type="match status" value="1"/>
</dbReference>
<evidence type="ECO:0000256" key="2">
    <source>
        <dbReference type="SAM" id="SignalP"/>
    </source>
</evidence>
<dbReference type="CDD" id="cd00254">
    <property type="entry name" value="LT-like"/>
    <property type="match status" value="1"/>
</dbReference>
<dbReference type="PANTHER" id="PTHR37423">
    <property type="entry name" value="SOLUBLE LYTIC MUREIN TRANSGLYCOSYLASE-RELATED"/>
    <property type="match status" value="1"/>
</dbReference>
<gene>
    <name evidence="4" type="ORF">Ga0061063_0875</name>
</gene>
<dbReference type="InterPro" id="IPR000189">
    <property type="entry name" value="Transglyc_AS"/>
</dbReference>
<dbReference type="AlphaFoldDB" id="A0A0K6GTH8"/>
<dbReference type="InterPro" id="IPR008258">
    <property type="entry name" value="Transglycosylase_SLT_dom_1"/>
</dbReference>
<feature type="chain" id="PRO_5005503466" evidence="2">
    <location>
        <begin position="22"/>
        <end position="247"/>
    </location>
</feature>
<protein>
    <submittedName>
        <fullName evidence="4">Transglycosylase SLT domain</fullName>
    </submittedName>
</protein>
<evidence type="ECO:0000256" key="1">
    <source>
        <dbReference type="ARBA" id="ARBA00007734"/>
    </source>
</evidence>
<comment type="similarity">
    <text evidence="1">Belongs to the transglycosylase Slt family.</text>
</comment>
<dbReference type="PROSITE" id="PS00922">
    <property type="entry name" value="TRANSGLYCOSYLASE"/>
    <property type="match status" value="1"/>
</dbReference>
<dbReference type="Pfam" id="PF01464">
    <property type="entry name" value="SLT"/>
    <property type="match status" value="1"/>
</dbReference>
<dbReference type="STRING" id="375574.GCA_001418035_00673"/>
<evidence type="ECO:0000313" key="5">
    <source>
        <dbReference type="Proteomes" id="UP000243535"/>
    </source>
</evidence>
<dbReference type="GO" id="GO:0000270">
    <property type="term" value="P:peptidoglycan metabolic process"/>
    <property type="evidence" value="ECO:0007669"/>
    <property type="project" value="InterPro"/>
</dbReference>
<dbReference type="GO" id="GO:0016020">
    <property type="term" value="C:membrane"/>
    <property type="evidence" value="ECO:0007669"/>
    <property type="project" value="InterPro"/>
</dbReference>
<evidence type="ECO:0000259" key="3">
    <source>
        <dbReference type="Pfam" id="PF01464"/>
    </source>
</evidence>
<keyword evidence="2" id="KW-0732">Signal</keyword>
<keyword evidence="5" id="KW-1185">Reference proteome</keyword>
<proteinExistence type="inferred from homology"/>
<reference evidence="5" key="1">
    <citation type="submission" date="2015-08" db="EMBL/GenBank/DDBJ databases">
        <authorList>
            <person name="Varghese N."/>
        </authorList>
    </citation>
    <scope>NUCLEOTIDE SEQUENCE [LARGE SCALE GENOMIC DNA]</scope>
    <source>
        <strain evidence="5">DSM 17901</strain>
    </source>
</reference>
<dbReference type="PANTHER" id="PTHR37423:SF2">
    <property type="entry name" value="MEMBRANE-BOUND LYTIC MUREIN TRANSGLYCOSYLASE C"/>
    <property type="match status" value="1"/>
</dbReference>
<dbReference type="OrthoDB" id="9815002at2"/>
<name>A0A0K6GTH8_9NEIS</name>
<dbReference type="SUPFAM" id="SSF53955">
    <property type="entry name" value="Lysozyme-like"/>
    <property type="match status" value="1"/>
</dbReference>
<evidence type="ECO:0000313" key="4">
    <source>
        <dbReference type="EMBL" id="CUA82026.1"/>
    </source>
</evidence>
<feature type="domain" description="Transglycosylase SLT" evidence="3">
    <location>
        <begin position="96"/>
        <end position="194"/>
    </location>
</feature>